<feature type="domain" description="Potassium channel tetramerisation-type BTB" evidence="1">
    <location>
        <begin position="9"/>
        <end position="92"/>
    </location>
</feature>
<dbReference type="OrthoDB" id="2414723at2759"/>
<dbReference type="AlphaFoldDB" id="A0A9P7ZT61"/>
<keyword evidence="3" id="KW-1185">Reference proteome</keyword>
<sequence length="220" mass="25698">MSEPSDRVELTIGERTFNTTRTTLQESRRLSNLLRLAEGPYYVDADPSLFEHVLRYLRTGLYPISHDAQTGHDEVFYHHLLSQARFYQIDKLETWLRGKEYHNAVRQRSCHISLTLHGPDQIEHLHEFVPGRNGNVSIVRGEHSQKECHVCPNKQWRHDGRKTDCLNSGCLTVKQARFSHSRMMEVVKVECIVTRVEVDQKRLMRSQQNEVLPPPYHETS</sequence>
<dbReference type="PANTHER" id="PTHR14499:SF136">
    <property type="entry name" value="GH08630P"/>
    <property type="match status" value="1"/>
</dbReference>
<dbReference type="Pfam" id="PF02214">
    <property type="entry name" value="BTB_2"/>
    <property type="match status" value="1"/>
</dbReference>
<dbReference type="GO" id="GO:0051260">
    <property type="term" value="P:protein homooligomerization"/>
    <property type="evidence" value="ECO:0007669"/>
    <property type="project" value="InterPro"/>
</dbReference>
<evidence type="ECO:0000313" key="2">
    <source>
        <dbReference type="EMBL" id="KAG9257888.1"/>
    </source>
</evidence>
<dbReference type="RefSeq" id="XP_046121812.1">
    <property type="nucleotide sequence ID" value="XM_046258923.1"/>
</dbReference>
<protein>
    <recommendedName>
        <fullName evidence="1">Potassium channel tetramerisation-type BTB domain-containing protein</fullName>
    </recommendedName>
</protein>
<dbReference type="GeneID" id="70289826"/>
<gene>
    <name evidence="2" type="ORF">F5Z01DRAFT_307739</name>
</gene>
<dbReference type="PANTHER" id="PTHR14499">
    <property type="entry name" value="POTASSIUM CHANNEL TETRAMERIZATION DOMAIN-CONTAINING"/>
    <property type="match status" value="1"/>
</dbReference>
<name>A0A9P7ZT61_9HYPO</name>
<evidence type="ECO:0000313" key="3">
    <source>
        <dbReference type="Proteomes" id="UP000887229"/>
    </source>
</evidence>
<dbReference type="EMBL" id="MU251244">
    <property type="protein sequence ID" value="KAG9257888.1"/>
    <property type="molecule type" value="Genomic_DNA"/>
</dbReference>
<comment type="caution">
    <text evidence="2">The sequence shown here is derived from an EMBL/GenBank/DDBJ whole genome shotgun (WGS) entry which is preliminary data.</text>
</comment>
<evidence type="ECO:0000259" key="1">
    <source>
        <dbReference type="Pfam" id="PF02214"/>
    </source>
</evidence>
<accession>A0A9P7ZT61</accession>
<organism evidence="2 3">
    <name type="scientific">Emericellopsis atlantica</name>
    <dbReference type="NCBI Taxonomy" id="2614577"/>
    <lineage>
        <taxon>Eukaryota</taxon>
        <taxon>Fungi</taxon>
        <taxon>Dikarya</taxon>
        <taxon>Ascomycota</taxon>
        <taxon>Pezizomycotina</taxon>
        <taxon>Sordariomycetes</taxon>
        <taxon>Hypocreomycetidae</taxon>
        <taxon>Hypocreales</taxon>
        <taxon>Bionectriaceae</taxon>
        <taxon>Emericellopsis</taxon>
    </lineage>
</organism>
<dbReference type="Gene3D" id="3.30.710.10">
    <property type="entry name" value="Potassium Channel Kv1.1, Chain A"/>
    <property type="match status" value="1"/>
</dbReference>
<dbReference type="InterPro" id="IPR003131">
    <property type="entry name" value="T1-type_BTB"/>
</dbReference>
<dbReference type="InterPro" id="IPR011333">
    <property type="entry name" value="SKP1/BTB/POZ_sf"/>
</dbReference>
<reference evidence="2" key="1">
    <citation type="journal article" date="2021" name="IMA Fungus">
        <title>Genomic characterization of three marine fungi, including Emericellopsis atlantica sp. nov. with signatures of a generalist lifestyle and marine biomass degradation.</title>
        <authorList>
            <person name="Hagestad O.C."/>
            <person name="Hou L."/>
            <person name="Andersen J.H."/>
            <person name="Hansen E.H."/>
            <person name="Altermark B."/>
            <person name="Li C."/>
            <person name="Kuhnert E."/>
            <person name="Cox R.J."/>
            <person name="Crous P.W."/>
            <person name="Spatafora J.W."/>
            <person name="Lail K."/>
            <person name="Amirebrahimi M."/>
            <person name="Lipzen A."/>
            <person name="Pangilinan J."/>
            <person name="Andreopoulos W."/>
            <person name="Hayes R.D."/>
            <person name="Ng V."/>
            <person name="Grigoriev I.V."/>
            <person name="Jackson S.A."/>
            <person name="Sutton T.D.S."/>
            <person name="Dobson A.D.W."/>
            <person name="Rama T."/>
        </authorList>
    </citation>
    <scope>NUCLEOTIDE SEQUENCE</scope>
    <source>
        <strain evidence="2">TS7</strain>
    </source>
</reference>
<proteinExistence type="predicted"/>
<dbReference type="SUPFAM" id="SSF54695">
    <property type="entry name" value="POZ domain"/>
    <property type="match status" value="1"/>
</dbReference>
<dbReference type="Proteomes" id="UP000887229">
    <property type="component" value="Unassembled WGS sequence"/>
</dbReference>